<feature type="transmembrane region" description="Helical" evidence="1">
    <location>
        <begin position="602"/>
        <end position="624"/>
    </location>
</feature>
<evidence type="ECO:0000313" key="3">
    <source>
        <dbReference type="Proteomes" id="UP000574390"/>
    </source>
</evidence>
<sequence>MLRSQSCGIEESGRLREVRHPRIDVGNPQFRSYVDLRPPILSYSRVVRYTPITISEEELILHYNVDNENFYLDTRGIEELFHSDYYSTYFSEKASRIPLFRMKFVDGAHDKVDLLIVVSVGSGMQGSTAEGFNATLRAVMENLATLEDSGQAKWDRVVLCVVVNGREEFESLEKNGSTSVLGELERMGVYHRPAQLWEKDGEMERAGRVTLDDRLAYYEGSLTVDGGRPVRMHLYEATITMQGGHFPPVRLALCVKESPDKGSAGSLVTSRLSCHLWAIMGVARHLSNMSMPSRSSDEGGLPIIAVDCGMCPAADCLSVMLARLSKPKVGVVSADTCAPESLQLLEYPTVSAMLRNPAFCAWLFRQRLRAVSDAAMETGLGGSLSMMEGSLCGFRLDALDPERYFTVLTKAGNSSQVGLLAVNMYVSDGGTMLSSVVDGWRSELLPNAKVVCPPLRKDSVLRNVRDFSYKKLIESSRLDVSSIFQATRRLYAAWERVHFSWSSPLRALMLVYRLIDVCVSLLALVGMCFVILLGAELFAAEEQVPLACALLLYSIVMFQLCVGVGDLTPPVLLVFQSSSLFLGVLWGLGWVKLVYCLIYAKYYLSLGAVFAMVFSYAWCILLFADSRLTFKVLPLCILQWAFLYPTTSVLGSTVYGVSMCDVLPWGTPGPNPVDLRTAETLAMRMEGRSWLVAFISAVNLLPILLYVICIDPGHPLALLTDLDDGEVDDAERLKLTPITQVIVWVFLADALLRTSVRFLGVTVFAIRRVYDSWSSRRNAIPKWLSDYSETTASPSSSSIPSFYRGLYSFYESERGIILISTTGVLLSQPMQRYSKSILGVVGGRRAAEITATVDGAAMPDSAQDDFSYPENEDSAEKIVIQNPVFVPCPRKRQESPVYDRIVMSRIQ</sequence>
<keyword evidence="1" id="KW-0812">Transmembrane</keyword>
<feature type="transmembrane region" description="Helical" evidence="1">
    <location>
        <begin position="571"/>
        <end position="590"/>
    </location>
</feature>
<keyword evidence="1" id="KW-1133">Transmembrane helix</keyword>
<feature type="transmembrane region" description="Helical" evidence="1">
    <location>
        <begin position="510"/>
        <end position="532"/>
    </location>
</feature>
<name>A0A7J6QP15_PEROL</name>
<accession>A0A7J6QP15</accession>
<reference evidence="2 3" key="1">
    <citation type="submission" date="2020-04" db="EMBL/GenBank/DDBJ databases">
        <title>Perkinsus olseni comparative genomics.</title>
        <authorList>
            <person name="Bogema D.R."/>
        </authorList>
    </citation>
    <scope>NUCLEOTIDE SEQUENCE [LARGE SCALE GENOMIC DNA]</scope>
    <source>
        <strain evidence="2">ATCC PRA-205</strain>
    </source>
</reference>
<feature type="transmembrane region" description="Helical" evidence="1">
    <location>
        <begin position="690"/>
        <end position="708"/>
    </location>
</feature>
<evidence type="ECO:0000313" key="2">
    <source>
        <dbReference type="EMBL" id="KAF4709962.1"/>
    </source>
</evidence>
<dbReference type="AlphaFoldDB" id="A0A7J6QP15"/>
<comment type="caution">
    <text evidence="2">The sequence shown here is derived from an EMBL/GenBank/DDBJ whole genome shotgun (WGS) entry which is preliminary data.</text>
</comment>
<dbReference type="EMBL" id="JABANM010028285">
    <property type="protein sequence ID" value="KAF4709962.1"/>
    <property type="molecule type" value="Genomic_DNA"/>
</dbReference>
<feature type="transmembrane region" description="Helical" evidence="1">
    <location>
        <begin position="544"/>
        <end position="564"/>
    </location>
</feature>
<dbReference type="Pfam" id="PF01644">
    <property type="entry name" value="Chitin_synth_1"/>
    <property type="match status" value="1"/>
</dbReference>
<gene>
    <name evidence="2" type="primary">CHS2_5</name>
    <name evidence="2" type="ORF">FOZ62_006548</name>
</gene>
<dbReference type="Proteomes" id="UP000574390">
    <property type="component" value="Unassembled WGS sequence"/>
</dbReference>
<proteinExistence type="predicted"/>
<protein>
    <submittedName>
        <fullName evidence="2">Chitin synthase, class 2</fullName>
    </submittedName>
</protein>
<organism evidence="2 3">
    <name type="scientific">Perkinsus olseni</name>
    <name type="common">Perkinsus atlanticus</name>
    <dbReference type="NCBI Taxonomy" id="32597"/>
    <lineage>
        <taxon>Eukaryota</taxon>
        <taxon>Sar</taxon>
        <taxon>Alveolata</taxon>
        <taxon>Perkinsozoa</taxon>
        <taxon>Perkinsea</taxon>
        <taxon>Perkinsida</taxon>
        <taxon>Perkinsidae</taxon>
        <taxon>Perkinsus</taxon>
    </lineage>
</organism>
<evidence type="ECO:0000256" key="1">
    <source>
        <dbReference type="SAM" id="Phobius"/>
    </source>
</evidence>
<keyword evidence="1" id="KW-0472">Membrane</keyword>